<evidence type="ECO:0000256" key="3">
    <source>
        <dbReference type="ARBA" id="ARBA00023127"/>
    </source>
</evidence>
<evidence type="ECO:0000256" key="6">
    <source>
        <dbReference type="SAM" id="MobiDB-lite"/>
    </source>
</evidence>
<dbReference type="SMART" id="SM01332">
    <property type="entry name" value="Cyclin_C"/>
    <property type="match status" value="1"/>
</dbReference>
<dbReference type="CDD" id="cd20567">
    <property type="entry name" value="CYCLIN_AtCycB-like_rpt1"/>
    <property type="match status" value="1"/>
</dbReference>
<keyword evidence="3 5" id="KW-0195">Cyclin</keyword>
<dbReference type="Pfam" id="PF02984">
    <property type="entry name" value="Cyclin_C"/>
    <property type="match status" value="1"/>
</dbReference>
<dbReference type="AlphaFoldDB" id="A0A443NF32"/>
<feature type="domain" description="Cyclin C-terminal" evidence="8">
    <location>
        <begin position="311"/>
        <end position="428"/>
    </location>
</feature>
<evidence type="ECO:0000313" key="9">
    <source>
        <dbReference type="EMBL" id="RWR77142.1"/>
    </source>
</evidence>
<feature type="region of interest" description="Disordered" evidence="6">
    <location>
        <begin position="67"/>
        <end position="144"/>
    </location>
</feature>
<dbReference type="Proteomes" id="UP000283530">
    <property type="component" value="Unassembled WGS sequence"/>
</dbReference>
<dbReference type="GO" id="GO:0016538">
    <property type="term" value="F:cyclin-dependent protein serine/threonine kinase regulator activity"/>
    <property type="evidence" value="ECO:0007669"/>
    <property type="project" value="InterPro"/>
</dbReference>
<evidence type="ECO:0000259" key="7">
    <source>
        <dbReference type="SMART" id="SM00385"/>
    </source>
</evidence>
<feature type="compositionally biased region" description="Basic and acidic residues" evidence="6">
    <location>
        <begin position="73"/>
        <end position="83"/>
    </location>
</feature>
<feature type="compositionally biased region" description="Basic and acidic residues" evidence="6">
    <location>
        <begin position="114"/>
        <end position="126"/>
    </location>
</feature>
<keyword evidence="10" id="KW-1185">Reference proteome</keyword>
<feature type="domain" description="Cyclin-like" evidence="7">
    <location>
        <begin position="218"/>
        <end position="302"/>
    </location>
</feature>
<gene>
    <name evidence="9" type="ORF">CKAN_00561600</name>
</gene>
<keyword evidence="2" id="KW-0132">Cell division</keyword>
<protein>
    <submittedName>
        <fullName evidence="9">G2/mitotic-specific cyclin-2 isoform X2</fullName>
    </submittedName>
</protein>
<reference evidence="9 10" key="1">
    <citation type="journal article" date="2019" name="Nat. Plants">
        <title>Stout camphor tree genome fills gaps in understanding of flowering plant genome evolution.</title>
        <authorList>
            <person name="Chaw S.M."/>
            <person name="Liu Y.C."/>
            <person name="Wu Y.W."/>
            <person name="Wang H.Y."/>
            <person name="Lin C.I."/>
            <person name="Wu C.S."/>
            <person name="Ke H.M."/>
            <person name="Chang L.Y."/>
            <person name="Hsu C.Y."/>
            <person name="Yang H.T."/>
            <person name="Sudianto E."/>
            <person name="Hsu M.H."/>
            <person name="Wu K.P."/>
            <person name="Wang L.N."/>
            <person name="Leebens-Mack J.H."/>
            <person name="Tsai I.J."/>
        </authorList>
    </citation>
    <scope>NUCLEOTIDE SEQUENCE [LARGE SCALE GENOMIC DNA]</scope>
    <source>
        <strain evidence="10">cv. Chaw 1501</strain>
        <tissue evidence="9">Young leaves</tissue>
    </source>
</reference>
<feature type="domain" description="Cyclin-like" evidence="7">
    <location>
        <begin position="315"/>
        <end position="397"/>
    </location>
</feature>
<dbReference type="InterPro" id="IPR039361">
    <property type="entry name" value="Cyclin"/>
</dbReference>
<comment type="caution">
    <text evidence="9">The sequence shown here is derived from an EMBL/GenBank/DDBJ whole genome shotgun (WGS) entry which is preliminary data.</text>
</comment>
<evidence type="ECO:0000256" key="1">
    <source>
        <dbReference type="ARBA" id="ARBA00006955"/>
    </source>
</evidence>
<proteinExistence type="inferred from homology"/>
<evidence type="ECO:0000313" key="10">
    <source>
        <dbReference type="Proteomes" id="UP000283530"/>
    </source>
</evidence>
<sequence>MAARPSGNRRALGDIGNIVGSLSTTYIVAKGQQQTQQQPLQITQIKNFTKCNGPITRFGAELASRDQVYGKVESQKENVKENRTASSKKKRNRFREVQETRSSVIMEKEEEQQEPQKKKLERKESDCCSDSSMSMETAESSLDSKEDPLEICEVEMEEVESPLRCIDKSEHRNPLAVVEYVDEIYSFYRKTEITSCVPTDYMSIQSDINHKMRAILIDWLIEVHHKFELLPETLFLAINLIDRYLSRQHVMRKYLQLVGITGMLLACKYEEVCVPLLDDFVYIADRAYSKEDVLKMEKSMLNTLQFNMSVPTPFVFMRRFLKAAEFDNKLEMVSFYLMELTMVEYQMLKFPPSLLSAAAIYTGRCILRRTPAWDKTLVHHTTYSEDLLQECVRLMVGLHQNAGQGRLTAVYRKYSISKYSCIALLLKHEQQKFTSTLK</sequence>
<dbReference type="InterPro" id="IPR036915">
    <property type="entry name" value="Cyclin-like_sf"/>
</dbReference>
<name>A0A443NF32_9MAGN</name>
<dbReference type="InterPro" id="IPR006671">
    <property type="entry name" value="Cyclin_N"/>
</dbReference>
<dbReference type="GO" id="GO:0044772">
    <property type="term" value="P:mitotic cell cycle phase transition"/>
    <property type="evidence" value="ECO:0007669"/>
    <property type="project" value="InterPro"/>
</dbReference>
<dbReference type="STRING" id="337451.A0A443NF32"/>
<dbReference type="PIRSF" id="PIRSF001771">
    <property type="entry name" value="Cyclin_A_B_D_E"/>
    <property type="match status" value="1"/>
</dbReference>
<accession>A0A443NF32</accession>
<dbReference type="SUPFAM" id="SSF47954">
    <property type="entry name" value="Cyclin-like"/>
    <property type="match status" value="2"/>
</dbReference>
<dbReference type="GO" id="GO:0051301">
    <property type="term" value="P:cell division"/>
    <property type="evidence" value="ECO:0007669"/>
    <property type="project" value="UniProtKB-KW"/>
</dbReference>
<dbReference type="PROSITE" id="PS00292">
    <property type="entry name" value="CYCLINS"/>
    <property type="match status" value="1"/>
</dbReference>
<dbReference type="InterPro" id="IPR048258">
    <property type="entry name" value="Cyclins_cyclin-box"/>
</dbReference>
<dbReference type="FunFam" id="1.10.472.10:FF:000001">
    <property type="entry name" value="G2/mitotic-specific cyclin"/>
    <property type="match status" value="1"/>
</dbReference>
<dbReference type="Pfam" id="PF00134">
    <property type="entry name" value="Cyclin_N"/>
    <property type="match status" value="1"/>
</dbReference>
<dbReference type="EMBL" id="QPKB01000002">
    <property type="protein sequence ID" value="RWR77142.1"/>
    <property type="molecule type" value="Genomic_DNA"/>
</dbReference>
<dbReference type="InterPro" id="IPR004367">
    <property type="entry name" value="Cyclin_C-dom"/>
</dbReference>
<evidence type="ECO:0000256" key="5">
    <source>
        <dbReference type="RuleBase" id="RU000383"/>
    </source>
</evidence>
<evidence type="ECO:0000259" key="8">
    <source>
        <dbReference type="SMART" id="SM01332"/>
    </source>
</evidence>
<evidence type="ECO:0000256" key="2">
    <source>
        <dbReference type="ARBA" id="ARBA00022618"/>
    </source>
</evidence>
<organism evidence="9 10">
    <name type="scientific">Cinnamomum micranthum f. kanehirae</name>
    <dbReference type="NCBI Taxonomy" id="337451"/>
    <lineage>
        <taxon>Eukaryota</taxon>
        <taxon>Viridiplantae</taxon>
        <taxon>Streptophyta</taxon>
        <taxon>Embryophyta</taxon>
        <taxon>Tracheophyta</taxon>
        <taxon>Spermatophyta</taxon>
        <taxon>Magnoliopsida</taxon>
        <taxon>Magnoliidae</taxon>
        <taxon>Laurales</taxon>
        <taxon>Lauraceae</taxon>
        <taxon>Cinnamomum</taxon>
    </lineage>
</organism>
<comment type="similarity">
    <text evidence="1">Belongs to the cyclin family. Cyclin AB subfamily.</text>
</comment>
<dbReference type="InterPro" id="IPR013763">
    <property type="entry name" value="Cyclin-like_dom"/>
</dbReference>
<dbReference type="SMART" id="SM00385">
    <property type="entry name" value="CYCLIN"/>
    <property type="match status" value="2"/>
</dbReference>
<dbReference type="InterPro" id="IPR046965">
    <property type="entry name" value="Cyclin_A/B-like"/>
</dbReference>
<dbReference type="OrthoDB" id="5590282at2759"/>
<evidence type="ECO:0000256" key="4">
    <source>
        <dbReference type="ARBA" id="ARBA00023306"/>
    </source>
</evidence>
<keyword evidence="4" id="KW-0131">Cell cycle</keyword>
<dbReference type="PANTHER" id="PTHR10177">
    <property type="entry name" value="CYCLINS"/>
    <property type="match status" value="1"/>
</dbReference>
<dbReference type="Gene3D" id="1.10.472.10">
    <property type="entry name" value="Cyclin-like"/>
    <property type="match status" value="2"/>
</dbReference>